<dbReference type="InterPro" id="IPR006443">
    <property type="entry name" value="Formate-DH-alph_fdnG"/>
</dbReference>
<dbReference type="InterPro" id="IPR006655">
    <property type="entry name" value="Mopterin_OxRdtase_prok_CS"/>
</dbReference>
<keyword evidence="18" id="KW-1185">Reference proteome</keyword>
<dbReference type="EMBL" id="PQSP01000012">
    <property type="protein sequence ID" value="RUS65479.1"/>
    <property type="molecule type" value="Genomic_DNA"/>
</dbReference>
<evidence type="ECO:0000256" key="2">
    <source>
        <dbReference type="ARBA" id="ARBA00001966"/>
    </source>
</evidence>
<dbReference type="GO" id="GO:0008863">
    <property type="term" value="F:formate dehydrogenase (NAD+) activity"/>
    <property type="evidence" value="ECO:0007669"/>
    <property type="project" value="UniProtKB-EC"/>
</dbReference>
<dbReference type="InterPro" id="IPR006657">
    <property type="entry name" value="MoPterin_dinucl-bd_dom"/>
</dbReference>
<keyword evidence="10" id="KW-0712">Selenocysteine</keyword>
<dbReference type="FunFam" id="3.40.228.10:FF:000006">
    <property type="entry name" value="Formate dehydrogenase, alpha subunit, selenocysteine-containing"/>
    <property type="match status" value="1"/>
</dbReference>
<dbReference type="InterPro" id="IPR009010">
    <property type="entry name" value="Asp_de-COase-like_dom_sf"/>
</dbReference>
<keyword evidence="7" id="KW-0479">Metal-binding</keyword>
<dbReference type="GO" id="GO:0009061">
    <property type="term" value="P:anaerobic respiration"/>
    <property type="evidence" value="ECO:0007669"/>
    <property type="project" value="TreeGrafter"/>
</dbReference>
<evidence type="ECO:0000256" key="14">
    <source>
        <dbReference type="ARBA" id="ARBA00023027"/>
    </source>
</evidence>
<evidence type="ECO:0000256" key="1">
    <source>
        <dbReference type="ARBA" id="ARBA00001942"/>
    </source>
</evidence>
<dbReference type="Pfam" id="PF01568">
    <property type="entry name" value="Molydop_binding"/>
    <property type="match status" value="1"/>
</dbReference>
<evidence type="ECO:0000256" key="6">
    <source>
        <dbReference type="ARBA" id="ARBA00022505"/>
    </source>
</evidence>
<evidence type="ECO:0000256" key="7">
    <source>
        <dbReference type="ARBA" id="ARBA00022723"/>
    </source>
</evidence>
<dbReference type="EC" id="1.17.1.9" evidence="17"/>
<accession>A0A433S9V4</accession>
<dbReference type="PROSITE" id="PS51318">
    <property type="entry name" value="TAT"/>
    <property type="match status" value="1"/>
</dbReference>
<comment type="caution">
    <text evidence="17">The sequence shown here is derived from an EMBL/GenBank/DDBJ whole genome shotgun (WGS) entry which is preliminary data.</text>
</comment>
<proteinExistence type="inferred from homology"/>
<dbReference type="RefSeq" id="WP_204250920.1">
    <property type="nucleotide sequence ID" value="NZ_PQSP01000012.1"/>
</dbReference>
<feature type="chain" id="PRO_5019518069" evidence="15">
    <location>
        <begin position="35"/>
        <end position="1017"/>
    </location>
</feature>
<evidence type="ECO:0000256" key="8">
    <source>
        <dbReference type="ARBA" id="ARBA00022729"/>
    </source>
</evidence>
<dbReference type="InterPro" id="IPR006656">
    <property type="entry name" value="Mopterin_OxRdtase"/>
</dbReference>
<dbReference type="AlphaFoldDB" id="A0A433S9V4"/>
<evidence type="ECO:0000256" key="3">
    <source>
        <dbReference type="ARBA" id="ARBA00004418"/>
    </source>
</evidence>
<gene>
    <name evidence="17" type="primary">fdoG</name>
    <name evidence="17" type="ORF">CUZ56_02936</name>
</gene>
<name>A0A433S9V4_9BURK</name>
<dbReference type="FunFam" id="3.40.228.10:FF:000009">
    <property type="entry name" value="Formate dehydrogenase, alpha subunit, selenocysteine-containing"/>
    <property type="match status" value="1"/>
</dbReference>
<dbReference type="PANTHER" id="PTHR43598">
    <property type="entry name" value="TUNGSTEN-CONTAINING FORMYLMETHANOFURAN DEHYDROGENASE 2 SUBUNIT B"/>
    <property type="match status" value="1"/>
</dbReference>
<dbReference type="GO" id="GO:0015944">
    <property type="term" value="P:formate oxidation"/>
    <property type="evidence" value="ECO:0007669"/>
    <property type="project" value="UniProtKB-ARBA"/>
</dbReference>
<evidence type="ECO:0000256" key="15">
    <source>
        <dbReference type="SAM" id="SignalP"/>
    </source>
</evidence>
<dbReference type="InterPro" id="IPR006311">
    <property type="entry name" value="TAT_signal"/>
</dbReference>
<dbReference type="Gene3D" id="3.40.50.740">
    <property type="match status" value="1"/>
</dbReference>
<comment type="subcellular location">
    <subcellularLocation>
        <location evidence="3">Periplasm</location>
    </subcellularLocation>
</comment>
<comment type="cofactor">
    <cofactor evidence="2">
        <name>[4Fe-4S] cluster</name>
        <dbReference type="ChEBI" id="CHEBI:49883"/>
    </cofactor>
</comment>
<dbReference type="GO" id="GO:0043546">
    <property type="term" value="F:molybdopterin cofactor binding"/>
    <property type="evidence" value="ECO:0007669"/>
    <property type="project" value="InterPro"/>
</dbReference>
<dbReference type="InterPro" id="IPR027467">
    <property type="entry name" value="MopterinOxRdtase_cofactor_BS"/>
</dbReference>
<comment type="cofactor">
    <cofactor evidence="1">
        <name>Mo-bis(molybdopterin guanine dinucleotide)</name>
        <dbReference type="ChEBI" id="CHEBI:60539"/>
    </cofactor>
</comment>
<dbReference type="PROSITE" id="PS51669">
    <property type="entry name" value="4FE4S_MOW_BIS_MGD"/>
    <property type="match status" value="1"/>
</dbReference>
<evidence type="ECO:0000313" key="17">
    <source>
        <dbReference type="EMBL" id="RUS65479.1"/>
    </source>
</evidence>
<dbReference type="SMART" id="SM00926">
    <property type="entry name" value="Molybdop_Fe4S4"/>
    <property type="match status" value="1"/>
</dbReference>
<dbReference type="PROSITE" id="PS00551">
    <property type="entry name" value="MOLYBDOPTERIN_PROK_1"/>
    <property type="match status" value="1"/>
</dbReference>
<evidence type="ECO:0000259" key="16">
    <source>
        <dbReference type="PROSITE" id="PS51669"/>
    </source>
</evidence>
<evidence type="ECO:0000256" key="5">
    <source>
        <dbReference type="ARBA" id="ARBA00022485"/>
    </source>
</evidence>
<dbReference type="CDD" id="cd02752">
    <property type="entry name" value="MopB_Formate-Dh-Na-like"/>
    <property type="match status" value="1"/>
</dbReference>
<dbReference type="Gene3D" id="2.40.40.20">
    <property type="match status" value="1"/>
</dbReference>
<keyword evidence="8 15" id="KW-0732">Signal</keyword>
<dbReference type="FunFam" id="3.40.50.740:FF:000007">
    <property type="entry name" value="Formate dehydrogenase, alpha subunit, selenocysteine-containing"/>
    <property type="match status" value="1"/>
</dbReference>
<keyword evidence="9" id="KW-0574">Periplasm</keyword>
<evidence type="ECO:0000256" key="13">
    <source>
        <dbReference type="ARBA" id="ARBA00023014"/>
    </source>
</evidence>
<evidence type="ECO:0000256" key="4">
    <source>
        <dbReference type="ARBA" id="ARBA00010312"/>
    </source>
</evidence>
<dbReference type="PANTHER" id="PTHR43598:SF1">
    <property type="entry name" value="FORMATE DEHYDROGENASE-O MAJOR SUBUNIT"/>
    <property type="match status" value="1"/>
</dbReference>
<dbReference type="NCBIfam" id="TIGR01553">
    <property type="entry name" value="formate-DH-alph"/>
    <property type="match status" value="1"/>
</dbReference>
<keyword evidence="14" id="KW-0520">NAD</keyword>
<feature type="signal peptide" evidence="15">
    <location>
        <begin position="1"/>
        <end position="34"/>
    </location>
</feature>
<keyword evidence="5" id="KW-0004">4Fe-4S</keyword>
<dbReference type="FunFam" id="2.40.40.20:FF:000017">
    <property type="entry name" value="Formate dehydrogenase, alpha subunit"/>
    <property type="match status" value="1"/>
</dbReference>
<dbReference type="GO" id="GO:0036397">
    <property type="term" value="F:formate dehydrogenase (quinone) activity"/>
    <property type="evidence" value="ECO:0007669"/>
    <property type="project" value="UniProtKB-ARBA"/>
</dbReference>
<sequence precursor="true">MLQLSRRQFFRATGSAVAGSSLVALGFSPTAAMAEVRQYKLTHAVVTRNNCPYCSVGCGLLMYSLGDGAMNAEKSIFHIEGDPDHPVSRGSLCPKGAGLVDFIHSDQRLKYPEVREPGTNEWKRISWHEALKRIAKLMKEDRDANFERVNADGVTVNRWLSLGFLAASATSNEGGIITQKVARALGILALDAQARVCHAPSVAALAASFGRGAMTNTWVDIKNADFVFVMGGNPAEAHPVGFKWAIEAKKRGARMVVVDPRLNRTAAVADKYIPIRVGSDIAFLGGVINWLLKNDKVQWEYVKAYTNASFIVREDYDFDEGIFSGYNEQTGVYDRTSWEYERDESGYAKVDMTLQHPRCVFQMLKKHYERYTPEMVSRVTGVAPQDMESVAQMLGETCVPDKAATLLYALGWAQHTVGTQNIRTMAVIQLLLGNIGMVGGGINALRGHSNIQGLSDLGLLSQSLPGYINLPSEKQADYATYIDQITPKAARPGQLNYWGNTPKFFVSLMKWFYGDKATAENNWAFDWLPKWDRMYDVLQMGELMREGKMSGFICQGFNALAAFPDVNRTREALAKLKYMVVIDPLQTETSEFWKNFGDHNKVDPATIQTEVFRLPSTCFAEEDGAIVNSSRWLQWHWAGAKPPGEAKSDQEIMAELFMTLRDLYAKEGGTFADPILNLDWAYADPYAPTSEELAKEYNGRALADVSDLKDASKVIRKKGEQLSGFAELRDDGSTACACWIFSGSFTQAGNQMARRDNTDSGFGNTPGWAWAWPANRRILYNRASADPMGNPWDPMRALLHWDGAKWTGADVPDYAIDAPPGGGMNPFIMNYEGVGRLFCARMCTDGPFPEHYEPMESPLKANPLGAKALNSPAVRMFKHDRERLGDSEQFPYVATTYRLTEHFMYWTKHAKLNAITQPEQFIEMPEVLAKEKGIQHGDTVKVSSNRGYIEAKAVVTKRIKPLTIDGKVVYQIGIPIHWGFIGDTKAGYLANSLSPFVGDCNTQTPEYKAFLVNVEKA</sequence>
<dbReference type="GO" id="GO:0030151">
    <property type="term" value="F:molybdenum ion binding"/>
    <property type="evidence" value="ECO:0007669"/>
    <property type="project" value="TreeGrafter"/>
</dbReference>
<dbReference type="Pfam" id="PF00384">
    <property type="entry name" value="Molybdopterin"/>
    <property type="match status" value="1"/>
</dbReference>
<dbReference type="PROSITE" id="PS00932">
    <property type="entry name" value="MOLYBDOPTERIN_PROK_3"/>
    <property type="match status" value="1"/>
</dbReference>
<dbReference type="GO" id="GO:0009055">
    <property type="term" value="F:electron transfer activity"/>
    <property type="evidence" value="ECO:0007669"/>
    <property type="project" value="InterPro"/>
</dbReference>
<dbReference type="Gene3D" id="3.30.200.210">
    <property type="match status" value="1"/>
</dbReference>
<keyword evidence="13" id="KW-0411">Iron-sulfur</keyword>
<evidence type="ECO:0000256" key="12">
    <source>
        <dbReference type="ARBA" id="ARBA00023004"/>
    </source>
</evidence>
<dbReference type="Proteomes" id="UP000286947">
    <property type="component" value="Unassembled WGS sequence"/>
</dbReference>
<comment type="similarity">
    <text evidence="4">Belongs to the prokaryotic molybdopterin-containing oxidoreductase family.</text>
</comment>
<dbReference type="GO" id="GO:0009326">
    <property type="term" value="C:formate dehydrogenase complex"/>
    <property type="evidence" value="ECO:0007669"/>
    <property type="project" value="UniProtKB-ARBA"/>
</dbReference>
<dbReference type="GO" id="GO:0051539">
    <property type="term" value="F:4 iron, 4 sulfur cluster binding"/>
    <property type="evidence" value="ECO:0007669"/>
    <property type="project" value="UniProtKB-KW"/>
</dbReference>
<dbReference type="GO" id="GO:0042597">
    <property type="term" value="C:periplasmic space"/>
    <property type="evidence" value="ECO:0007669"/>
    <property type="project" value="UniProtKB-SubCell"/>
</dbReference>
<dbReference type="Pfam" id="PF04879">
    <property type="entry name" value="Molybdop_Fe4S4"/>
    <property type="match status" value="1"/>
</dbReference>
<feature type="domain" description="4Fe-4S Mo/W bis-MGD-type" evidence="16">
    <location>
        <begin position="44"/>
        <end position="107"/>
    </location>
</feature>
<evidence type="ECO:0000256" key="9">
    <source>
        <dbReference type="ARBA" id="ARBA00022764"/>
    </source>
</evidence>
<keyword evidence="6" id="KW-0500">Molybdenum</keyword>
<evidence type="ECO:0000256" key="11">
    <source>
        <dbReference type="ARBA" id="ARBA00023002"/>
    </source>
</evidence>
<organism evidence="17 18">
    <name type="scientific">Saezia sanguinis</name>
    <dbReference type="NCBI Taxonomy" id="1965230"/>
    <lineage>
        <taxon>Bacteria</taxon>
        <taxon>Pseudomonadati</taxon>
        <taxon>Pseudomonadota</taxon>
        <taxon>Betaproteobacteria</taxon>
        <taxon>Burkholderiales</taxon>
        <taxon>Saeziaceae</taxon>
        <taxon>Saezia</taxon>
    </lineage>
</organism>
<evidence type="ECO:0000256" key="10">
    <source>
        <dbReference type="ARBA" id="ARBA00022933"/>
    </source>
</evidence>
<dbReference type="Gene3D" id="3.40.228.10">
    <property type="entry name" value="Dimethylsulfoxide Reductase, domain 2"/>
    <property type="match status" value="2"/>
</dbReference>
<dbReference type="FunFam" id="3.30.200.210:FF:000003">
    <property type="entry name" value="Formate dehydrogenase-N subunit alpha"/>
    <property type="match status" value="1"/>
</dbReference>
<dbReference type="SUPFAM" id="SSF53706">
    <property type="entry name" value="Formate dehydrogenase/DMSO reductase, domains 1-3"/>
    <property type="match status" value="1"/>
</dbReference>
<dbReference type="InterPro" id="IPR006963">
    <property type="entry name" value="Mopterin_OxRdtase_4Fe-4S_dom"/>
</dbReference>
<dbReference type="SUPFAM" id="SSF50692">
    <property type="entry name" value="ADC-like"/>
    <property type="match status" value="1"/>
</dbReference>
<reference evidence="17 18" key="1">
    <citation type="submission" date="2018-01" db="EMBL/GenBank/DDBJ databases">
        <title>Saezia sanguinis gen. nov., sp. nov., in the order Burkholderiales isolated from human blood.</title>
        <authorList>
            <person name="Medina-Pascual M.J."/>
            <person name="Valdezate S."/>
            <person name="Monzon S."/>
            <person name="Cuesta I."/>
            <person name="Carrasco G."/>
            <person name="Villalon P."/>
            <person name="Saez-Nieto J.A."/>
        </authorList>
    </citation>
    <scope>NUCLEOTIDE SEQUENCE [LARGE SCALE GENOMIC DNA]</scope>
    <source>
        <strain evidence="17 18">CNM695-12</strain>
    </source>
</reference>
<keyword evidence="11 17" id="KW-0560">Oxidoreductase</keyword>
<evidence type="ECO:0000313" key="18">
    <source>
        <dbReference type="Proteomes" id="UP000286947"/>
    </source>
</evidence>
<keyword evidence="12" id="KW-0408">Iron</keyword>
<dbReference type="CDD" id="cd02792">
    <property type="entry name" value="MopB_CT_Formate-Dh-Na-like"/>
    <property type="match status" value="1"/>
</dbReference>
<dbReference type="GO" id="GO:0047111">
    <property type="term" value="F:formate dehydrogenase (cytochrome-c-553) activity"/>
    <property type="evidence" value="ECO:0007669"/>
    <property type="project" value="InterPro"/>
</dbReference>
<protein>
    <submittedName>
        <fullName evidence="17">Formate dehydrogenase-O major subunit</fullName>
        <ecNumber evidence="17">1.17.1.9</ecNumber>
    </submittedName>
</protein>